<dbReference type="AlphaFoldDB" id="A0A165DAF2"/>
<dbReference type="STRING" id="1353952.A0A165DAF2"/>
<evidence type="ECO:0000313" key="2">
    <source>
        <dbReference type="Proteomes" id="UP000076842"/>
    </source>
</evidence>
<protein>
    <submittedName>
        <fullName evidence="1">Uncharacterized protein</fullName>
    </submittedName>
</protein>
<keyword evidence="2" id="KW-1185">Reference proteome</keyword>
<evidence type="ECO:0000313" key="1">
    <source>
        <dbReference type="EMBL" id="KZT52394.1"/>
    </source>
</evidence>
<proteinExistence type="predicted"/>
<sequence>MPEEAAKPPASPRKSNALEGWEKLHAKMKETDLDRERLDSVKSWLDETSANEDLLRQHWSETLNMFVFPSSRDLLRSMVKSMGWEVLPQGEDEFFWKDRSRARR</sequence>
<reference evidence="1 2" key="1">
    <citation type="journal article" date="2016" name="Mol. Biol. Evol.">
        <title>Comparative Genomics of Early-Diverging Mushroom-Forming Fungi Provides Insights into the Origins of Lignocellulose Decay Capabilities.</title>
        <authorList>
            <person name="Nagy L.G."/>
            <person name="Riley R."/>
            <person name="Tritt A."/>
            <person name="Adam C."/>
            <person name="Daum C."/>
            <person name="Floudas D."/>
            <person name="Sun H."/>
            <person name="Yadav J.S."/>
            <person name="Pangilinan J."/>
            <person name="Larsson K.H."/>
            <person name="Matsuura K."/>
            <person name="Barry K."/>
            <person name="Labutti K."/>
            <person name="Kuo R."/>
            <person name="Ohm R.A."/>
            <person name="Bhattacharya S.S."/>
            <person name="Shirouzu T."/>
            <person name="Yoshinaga Y."/>
            <person name="Martin F.M."/>
            <person name="Grigoriev I.V."/>
            <person name="Hibbett D.S."/>
        </authorList>
    </citation>
    <scope>NUCLEOTIDE SEQUENCE [LARGE SCALE GENOMIC DNA]</scope>
    <source>
        <strain evidence="1 2">HHB12733</strain>
    </source>
</reference>
<dbReference type="OrthoDB" id="72441at2759"/>
<organism evidence="1 2">
    <name type="scientific">Calocera cornea HHB12733</name>
    <dbReference type="NCBI Taxonomy" id="1353952"/>
    <lineage>
        <taxon>Eukaryota</taxon>
        <taxon>Fungi</taxon>
        <taxon>Dikarya</taxon>
        <taxon>Basidiomycota</taxon>
        <taxon>Agaricomycotina</taxon>
        <taxon>Dacrymycetes</taxon>
        <taxon>Dacrymycetales</taxon>
        <taxon>Dacrymycetaceae</taxon>
        <taxon>Calocera</taxon>
    </lineage>
</organism>
<dbReference type="Proteomes" id="UP000076842">
    <property type="component" value="Unassembled WGS sequence"/>
</dbReference>
<dbReference type="EMBL" id="KV424067">
    <property type="protein sequence ID" value="KZT52394.1"/>
    <property type="molecule type" value="Genomic_DNA"/>
</dbReference>
<name>A0A165DAF2_9BASI</name>
<gene>
    <name evidence="1" type="ORF">CALCODRAFT_487146</name>
</gene>
<dbReference type="InParanoid" id="A0A165DAF2"/>
<accession>A0A165DAF2</accession>